<protein>
    <submittedName>
        <fullName evidence="1">Uncharacterized protein</fullName>
    </submittedName>
</protein>
<comment type="caution">
    <text evidence="1">The sequence shown here is derived from an EMBL/GenBank/DDBJ whole genome shotgun (WGS) entry which is preliminary data.</text>
</comment>
<dbReference type="InterPro" id="IPR000477">
    <property type="entry name" value="RT_dom"/>
</dbReference>
<dbReference type="AlphaFoldDB" id="A0A0G9MPA6"/>
<dbReference type="OrthoDB" id="9780724at2"/>
<name>A0A0G9MPA6_9SPHN</name>
<dbReference type="CDD" id="cd01646">
    <property type="entry name" value="RT_Bac_retron_I"/>
    <property type="match status" value="1"/>
</dbReference>
<accession>A0A0G9MPA6</accession>
<dbReference type="KEGG" id="egn:BMF35_a1481"/>
<dbReference type="RefSeq" id="WP_047005401.1">
    <property type="nucleotide sequence ID" value="NZ_CP018097.1"/>
</dbReference>
<dbReference type="Proteomes" id="UP000053070">
    <property type="component" value="Unassembled WGS sequence"/>
</dbReference>
<keyword evidence="2" id="KW-1185">Reference proteome</keyword>
<evidence type="ECO:0000313" key="1">
    <source>
        <dbReference type="EMBL" id="KLE32550.1"/>
    </source>
</evidence>
<dbReference type="STRING" id="502682.BMF35_a1481"/>
<dbReference type="PATRIC" id="fig|502682.8.peg.59"/>
<sequence>MTDSTKRLKALLSRGFFPNELPPPFHTNSFASSAVKRQEEWQKRKVHQFTSFPEAYSIPRHSDIRRKLSVVNPINQYRVAKLIADNWSQIKEKINDSQISEFDPVIRTKKDLRPVRPVNFDRVGREKIRIMAMYGRYIKTDVVRFYPSIYTHAVPWALLGKAYCKDNKDSQEFKTSYANLLDKAVRDGQDRQTIGIPIGPDTSRILAETIMVGVEAAVKSIISDLADRGIRYVDDLIIGISRDETPTNVLSALSSALYEFELELNAEKTQTVGMGYDHGHEWIHDIRTFEIGQNNASVRDDLDSFFESSLQKAYDNRKSNVALYAAKKASTFNLTDAGELHRIYWMMYIARRHAGALAFVAQFLVSRKEGKNFPSSDVRNFILEQIKVAATYNHTHELAWLLFAARELEMVVPADTLDRVVKLRSSVVALIIYDLWHLGRIKGAVDFSFWREFANASGLKSEMWLLSYEAAIKGWWDQQLPTDYVSDHPFFGGLFTDKVEFYDKAAKIRLSTGKNGISAEGDSSVEGEALITRLRDEVSFRVLPGFADDYS</sequence>
<organism evidence="1 2">
    <name type="scientific">Aurantiacibacter gangjinensis</name>
    <dbReference type="NCBI Taxonomy" id="502682"/>
    <lineage>
        <taxon>Bacteria</taxon>
        <taxon>Pseudomonadati</taxon>
        <taxon>Pseudomonadota</taxon>
        <taxon>Alphaproteobacteria</taxon>
        <taxon>Sphingomonadales</taxon>
        <taxon>Erythrobacteraceae</taxon>
        <taxon>Aurantiacibacter</taxon>
    </lineage>
</organism>
<proteinExistence type="predicted"/>
<evidence type="ECO:0000313" key="2">
    <source>
        <dbReference type="Proteomes" id="UP000053070"/>
    </source>
</evidence>
<dbReference type="PROSITE" id="PS50878">
    <property type="entry name" value="RT_POL"/>
    <property type="match status" value="1"/>
</dbReference>
<reference evidence="1 2" key="1">
    <citation type="submission" date="2015-04" db="EMBL/GenBank/DDBJ databases">
        <title>The draft genome sequence of Erythrobacr gangjinensis K7-2.</title>
        <authorList>
            <person name="Zhuang L."/>
            <person name="Liu Y."/>
            <person name="Shao Z."/>
        </authorList>
    </citation>
    <scope>NUCLEOTIDE SEQUENCE [LARGE SCALE GENOMIC DNA]</scope>
    <source>
        <strain evidence="1 2">K7-2</strain>
    </source>
</reference>
<gene>
    <name evidence="1" type="ORF">AAW01_00290</name>
</gene>
<dbReference type="EMBL" id="LBHC01000001">
    <property type="protein sequence ID" value="KLE32550.1"/>
    <property type="molecule type" value="Genomic_DNA"/>
</dbReference>